<feature type="region of interest" description="Disordered" evidence="1">
    <location>
        <begin position="833"/>
        <end position="856"/>
    </location>
</feature>
<gene>
    <name evidence="4" type="ORF">ABL78_5730</name>
</gene>
<keyword evidence="5" id="KW-1185">Reference proteome</keyword>
<keyword evidence="2" id="KW-0472">Membrane</keyword>
<feature type="signal peptide" evidence="3">
    <location>
        <begin position="1"/>
        <end position="27"/>
    </location>
</feature>
<keyword evidence="2" id="KW-1133">Transmembrane helix</keyword>
<feature type="transmembrane region" description="Helical" evidence="2">
    <location>
        <begin position="751"/>
        <end position="770"/>
    </location>
</feature>
<feature type="transmembrane region" description="Helical" evidence="2">
    <location>
        <begin position="673"/>
        <end position="693"/>
    </location>
</feature>
<evidence type="ECO:0000256" key="1">
    <source>
        <dbReference type="SAM" id="MobiDB-lite"/>
    </source>
</evidence>
<feature type="chain" id="PRO_5005879677" evidence="3">
    <location>
        <begin position="28"/>
        <end position="956"/>
    </location>
</feature>
<keyword evidence="3" id="KW-0732">Signal</keyword>
<proteinExistence type="predicted"/>
<feature type="region of interest" description="Disordered" evidence="1">
    <location>
        <begin position="489"/>
        <end position="513"/>
    </location>
</feature>
<dbReference type="EMBL" id="LJSK01000202">
    <property type="protein sequence ID" value="KPI85222.1"/>
    <property type="molecule type" value="Genomic_DNA"/>
</dbReference>
<feature type="region of interest" description="Disordered" evidence="1">
    <location>
        <begin position="430"/>
        <end position="461"/>
    </location>
</feature>
<feature type="compositionally biased region" description="Basic and acidic residues" evidence="1">
    <location>
        <begin position="946"/>
        <end position="956"/>
    </location>
</feature>
<reference evidence="4 5" key="1">
    <citation type="journal article" date="2015" name="PLoS Pathog.">
        <title>Leptomonas seymouri: Adaptations to the Dixenous Life Cycle Analyzed by Genome Sequencing, Transcriptome Profiling and Co-infection with Leishmania donovani.</title>
        <authorList>
            <person name="Kraeva N."/>
            <person name="Butenko A."/>
            <person name="Hlavacova J."/>
            <person name="Kostygov A."/>
            <person name="Myskova J."/>
            <person name="Grybchuk D."/>
            <person name="Lestinova T."/>
            <person name="Votypka J."/>
            <person name="Volf P."/>
            <person name="Opperdoes F."/>
            <person name="Flegontov P."/>
            <person name="Lukes J."/>
            <person name="Yurchenko V."/>
        </authorList>
    </citation>
    <scope>NUCLEOTIDE SEQUENCE [LARGE SCALE GENOMIC DNA]</scope>
    <source>
        <strain evidence="4 5">ATCC 30220</strain>
    </source>
</reference>
<feature type="compositionally biased region" description="Low complexity" evidence="1">
    <location>
        <begin position="494"/>
        <end position="511"/>
    </location>
</feature>
<feature type="region of interest" description="Disordered" evidence="1">
    <location>
        <begin position="49"/>
        <end position="97"/>
    </location>
</feature>
<organism evidence="4 5">
    <name type="scientific">Leptomonas seymouri</name>
    <dbReference type="NCBI Taxonomy" id="5684"/>
    <lineage>
        <taxon>Eukaryota</taxon>
        <taxon>Discoba</taxon>
        <taxon>Euglenozoa</taxon>
        <taxon>Kinetoplastea</taxon>
        <taxon>Metakinetoplastina</taxon>
        <taxon>Trypanosomatida</taxon>
        <taxon>Trypanosomatidae</taxon>
        <taxon>Leishmaniinae</taxon>
        <taxon>Leptomonas</taxon>
    </lineage>
</organism>
<keyword evidence="2" id="KW-0812">Transmembrane</keyword>
<evidence type="ECO:0000313" key="5">
    <source>
        <dbReference type="Proteomes" id="UP000038009"/>
    </source>
</evidence>
<name>A0A0N1PCE8_LEPSE</name>
<dbReference type="OrthoDB" id="267798at2759"/>
<sequence length="956" mass="103964">MLSSTLRRVRTLALVLMLLAAASPLVASPTEAAPPEPRPHPDEKQLPVEAHQARSAAPNASSIGGTGDEPNIVVDTVGSGSESPQTREDATRGTLADAEVSLGATHASSRRSRPPRCTDLFFRTATVSSAEHPDGGDALLRQEECRLLATSSDVLGGDRWQVFRRASTLGPATAPSTQEHRLVAVWQLGPHTPATQPLLENTFHTYFMNLSSSSSLGGPQLELEENAAPNSGSGAARQLARRLRAYSTLYTPRNVRHHSASGVPVVRRHSMSSGDQVRDAHYSWVSGALGTAHAVLLSCWDAATLALHRLGALDHAQQLFQEAYHNARVHRWMRWTTWKHLYYTRQLVLRFPVGSYEDPRRLGTAAAAEEEGELLSRMHLATRSSLTLLRVISFPPVAHAAPHAVHYRCALSAIPSASLVLQEEAMVQHRMQAKQQKGGGGRASYAPTAQHSTPAITAAAPPSPMRRTLISYVLDLAMRLARRLFSTEKDSLDSRGGSSDGADSAGPASASCTRNAGSAAAHWSPPAVYAARAFLQRVREELGPYQSSAVSSLPMGLQQLIGSRVIGTKTQLIEEVQAAASAAISGGGGAADHERQWRTDAFMEWTATLPAGTPMCLALIALPRSDGLLEASELHLRVEEALVFDQLWMLLLLSAFAALQLERRVAQSAVARHIVTGLTGTLLLCIAAVFYVLRELQRMSVGKLAVVAAVVLGGSTAALEGIFSVLWSYYNLDSLWASTSASHALSERADLLALALLVVGLLFVLNDFLFNLLVPAAYLSAVTRWSVRALLVLLWWMCLRRNAEATLTTVLLYVLLSKARWLPSCLLQRRLTQRETRRQPHQHGQQPPTPSCSDAWRIEDPLQDIPGYAQQARAYVRPFAVVDHGDYDKLRTAESRFKKFEEDGANSTRRALEELAAHLRAHPGKYAMRLRDPNGVQRWAGTSDSTARESETSGSD</sequence>
<protein>
    <submittedName>
        <fullName evidence="4">Uncharacterized protein</fullName>
    </submittedName>
</protein>
<dbReference type="AlphaFoldDB" id="A0A0N1PCE8"/>
<feature type="transmembrane region" description="Helical" evidence="2">
    <location>
        <begin position="705"/>
        <end position="730"/>
    </location>
</feature>
<feature type="region of interest" description="Disordered" evidence="1">
    <location>
        <begin position="931"/>
        <end position="956"/>
    </location>
</feature>
<accession>A0A0N1PCE8</accession>
<comment type="caution">
    <text evidence="4">The sequence shown here is derived from an EMBL/GenBank/DDBJ whole genome shotgun (WGS) entry which is preliminary data.</text>
</comment>
<dbReference type="OMA" id="WHIGPRT"/>
<evidence type="ECO:0000313" key="4">
    <source>
        <dbReference type="EMBL" id="KPI85222.1"/>
    </source>
</evidence>
<dbReference type="Proteomes" id="UP000038009">
    <property type="component" value="Unassembled WGS sequence"/>
</dbReference>
<evidence type="ECO:0000256" key="3">
    <source>
        <dbReference type="SAM" id="SignalP"/>
    </source>
</evidence>
<dbReference type="VEuPathDB" id="TriTrypDB:Lsey_0202_0120"/>
<evidence type="ECO:0000256" key="2">
    <source>
        <dbReference type="SAM" id="Phobius"/>
    </source>
</evidence>